<evidence type="ECO:0000313" key="1">
    <source>
        <dbReference type="EMBL" id="KAJ3663614.1"/>
    </source>
</evidence>
<gene>
    <name evidence="1" type="ORF">Zmor_007861</name>
</gene>
<protein>
    <submittedName>
        <fullName evidence="1">Uncharacterized protein</fullName>
    </submittedName>
</protein>
<dbReference type="EMBL" id="JALNTZ010000002">
    <property type="protein sequence ID" value="KAJ3663614.1"/>
    <property type="molecule type" value="Genomic_DNA"/>
</dbReference>
<dbReference type="AlphaFoldDB" id="A0AA38J2V0"/>
<dbReference type="Proteomes" id="UP001168821">
    <property type="component" value="Unassembled WGS sequence"/>
</dbReference>
<name>A0AA38J2V0_9CUCU</name>
<comment type="caution">
    <text evidence="1">The sequence shown here is derived from an EMBL/GenBank/DDBJ whole genome shotgun (WGS) entry which is preliminary data.</text>
</comment>
<sequence>MNIGLWFEANRLEIFEPPPALTRCRRFHPAHQMKFSEIGVAAPRERSAPDGEAETCQAFAFLNNSIRLSASRNGRQFLFPAPSHKTAAQPFFVAAFDGRRFCRLAAPTICLSLLLLELPVALPLADGGAGDGGGKHGH</sequence>
<reference evidence="1" key="1">
    <citation type="journal article" date="2023" name="G3 (Bethesda)">
        <title>Whole genome assemblies of Zophobas morio and Tenebrio molitor.</title>
        <authorList>
            <person name="Kaur S."/>
            <person name="Stinson S.A."/>
            <person name="diCenzo G.C."/>
        </authorList>
    </citation>
    <scope>NUCLEOTIDE SEQUENCE</scope>
    <source>
        <strain evidence="1">QUZm001</strain>
    </source>
</reference>
<keyword evidence="2" id="KW-1185">Reference proteome</keyword>
<proteinExistence type="predicted"/>
<accession>A0AA38J2V0</accession>
<evidence type="ECO:0000313" key="2">
    <source>
        <dbReference type="Proteomes" id="UP001168821"/>
    </source>
</evidence>
<organism evidence="1 2">
    <name type="scientific">Zophobas morio</name>
    <dbReference type="NCBI Taxonomy" id="2755281"/>
    <lineage>
        <taxon>Eukaryota</taxon>
        <taxon>Metazoa</taxon>
        <taxon>Ecdysozoa</taxon>
        <taxon>Arthropoda</taxon>
        <taxon>Hexapoda</taxon>
        <taxon>Insecta</taxon>
        <taxon>Pterygota</taxon>
        <taxon>Neoptera</taxon>
        <taxon>Endopterygota</taxon>
        <taxon>Coleoptera</taxon>
        <taxon>Polyphaga</taxon>
        <taxon>Cucujiformia</taxon>
        <taxon>Tenebrionidae</taxon>
        <taxon>Zophobas</taxon>
    </lineage>
</organism>